<protein>
    <recommendedName>
        <fullName evidence="1">RNase H type-1 domain-containing protein</fullName>
    </recommendedName>
</protein>
<dbReference type="InterPro" id="IPR044730">
    <property type="entry name" value="RNase_H-like_dom_plant"/>
</dbReference>
<proteinExistence type="predicted"/>
<gene>
    <name evidence="2" type="ORF">Ddye_015123</name>
</gene>
<reference evidence="2" key="1">
    <citation type="journal article" date="2023" name="Plant J.">
        <title>Genome sequences and population genomics provide insights into the demographic history, inbreeding, and mutation load of two 'living fossil' tree species of Dipteronia.</title>
        <authorList>
            <person name="Feng Y."/>
            <person name="Comes H.P."/>
            <person name="Chen J."/>
            <person name="Zhu S."/>
            <person name="Lu R."/>
            <person name="Zhang X."/>
            <person name="Li P."/>
            <person name="Qiu J."/>
            <person name="Olsen K.M."/>
            <person name="Qiu Y."/>
        </authorList>
    </citation>
    <scope>NUCLEOTIDE SEQUENCE</scope>
    <source>
        <strain evidence="2">KIB01</strain>
    </source>
</reference>
<evidence type="ECO:0000313" key="2">
    <source>
        <dbReference type="EMBL" id="KAK2647634.1"/>
    </source>
</evidence>
<comment type="caution">
    <text evidence="2">The sequence shown here is derived from an EMBL/GenBank/DDBJ whole genome shotgun (WGS) entry which is preliminary data.</text>
</comment>
<keyword evidence="3" id="KW-1185">Reference proteome</keyword>
<organism evidence="2 3">
    <name type="scientific">Dipteronia dyeriana</name>
    <dbReference type="NCBI Taxonomy" id="168575"/>
    <lineage>
        <taxon>Eukaryota</taxon>
        <taxon>Viridiplantae</taxon>
        <taxon>Streptophyta</taxon>
        <taxon>Embryophyta</taxon>
        <taxon>Tracheophyta</taxon>
        <taxon>Spermatophyta</taxon>
        <taxon>Magnoliopsida</taxon>
        <taxon>eudicotyledons</taxon>
        <taxon>Gunneridae</taxon>
        <taxon>Pentapetalae</taxon>
        <taxon>rosids</taxon>
        <taxon>malvids</taxon>
        <taxon>Sapindales</taxon>
        <taxon>Sapindaceae</taxon>
        <taxon>Hippocastanoideae</taxon>
        <taxon>Acereae</taxon>
        <taxon>Dipteronia</taxon>
    </lineage>
</organism>
<feature type="domain" description="RNase H type-1" evidence="1">
    <location>
        <begin position="97"/>
        <end position="208"/>
    </location>
</feature>
<accession>A0AAD9U4S6</accession>
<name>A0AAD9U4S6_9ROSI</name>
<dbReference type="CDD" id="cd06222">
    <property type="entry name" value="RNase_H_like"/>
    <property type="match status" value="1"/>
</dbReference>
<dbReference type="AlphaFoldDB" id="A0AAD9U4S6"/>
<dbReference type="InterPro" id="IPR002156">
    <property type="entry name" value="RNaseH_domain"/>
</dbReference>
<dbReference type="InterPro" id="IPR052929">
    <property type="entry name" value="RNase_H-like_EbsB-rel"/>
</dbReference>
<dbReference type="PANTHER" id="PTHR47074:SF48">
    <property type="entry name" value="POLYNUCLEOTIDYL TRANSFERASE, RIBONUCLEASE H-LIKE SUPERFAMILY PROTEIN"/>
    <property type="match status" value="1"/>
</dbReference>
<dbReference type="Proteomes" id="UP001280121">
    <property type="component" value="Unassembled WGS sequence"/>
</dbReference>
<dbReference type="Pfam" id="PF13456">
    <property type="entry name" value="RVT_3"/>
    <property type="match status" value="1"/>
</dbReference>
<dbReference type="GO" id="GO:0003676">
    <property type="term" value="F:nucleic acid binding"/>
    <property type="evidence" value="ECO:0007669"/>
    <property type="project" value="InterPro"/>
</dbReference>
<dbReference type="GO" id="GO:0004523">
    <property type="term" value="F:RNA-DNA hybrid ribonuclease activity"/>
    <property type="evidence" value="ECO:0007669"/>
    <property type="project" value="InterPro"/>
</dbReference>
<evidence type="ECO:0000313" key="3">
    <source>
        <dbReference type="Proteomes" id="UP001280121"/>
    </source>
</evidence>
<evidence type="ECO:0000259" key="1">
    <source>
        <dbReference type="Pfam" id="PF13456"/>
    </source>
</evidence>
<dbReference type="PANTHER" id="PTHR47074">
    <property type="entry name" value="BNAC02G40300D PROTEIN"/>
    <property type="match status" value="1"/>
</dbReference>
<dbReference type="EMBL" id="JANJYI010000005">
    <property type="protein sequence ID" value="KAK2647634.1"/>
    <property type="molecule type" value="Genomic_DNA"/>
</dbReference>
<sequence length="238" mass="26958">MQSRSDQIDVEWIDVGSKIVDVDLCFGEEGISVLSRKVDKLNYFEVRWWSKNFSTDYQVPKKVRKLCSNKGNKGNLRWERPTAGVYKINCSALVDLGKNKVGIGIVIRDDSGFVMASCYQILVDTFDDNVVGIMAIHRGIIFRKDCGLTPCILESDKEVAVSRVVNDNFLNASYSFILVEINSLRSLANDLNIRAIPKQANYIAQNIVKIDLATMENKFWMEDFPNCIKDIVEADMLV</sequence>